<dbReference type="InterPro" id="IPR050109">
    <property type="entry name" value="HTH-type_TetR-like_transc_reg"/>
</dbReference>
<evidence type="ECO:0000313" key="9">
    <source>
        <dbReference type="Proteomes" id="UP000273044"/>
    </source>
</evidence>
<dbReference type="Pfam" id="PF00440">
    <property type="entry name" value="TetR_N"/>
    <property type="match status" value="1"/>
</dbReference>
<dbReference type="InterPro" id="IPR036271">
    <property type="entry name" value="Tet_transcr_reg_TetR-rel_C_sf"/>
</dbReference>
<dbReference type="GeneID" id="64405766"/>
<keyword evidence="9" id="KW-1185">Reference proteome</keyword>
<evidence type="ECO:0000313" key="7">
    <source>
        <dbReference type="EMBL" id="QUC10920.1"/>
    </source>
</evidence>
<keyword evidence="2 4" id="KW-0238">DNA-binding</keyword>
<dbReference type="Gene3D" id="1.10.10.60">
    <property type="entry name" value="Homeodomain-like"/>
    <property type="match status" value="1"/>
</dbReference>
<evidence type="ECO:0000259" key="6">
    <source>
        <dbReference type="PROSITE" id="PS50977"/>
    </source>
</evidence>
<feature type="region of interest" description="Disordered" evidence="5">
    <location>
        <begin position="231"/>
        <end position="256"/>
    </location>
</feature>
<evidence type="ECO:0000256" key="4">
    <source>
        <dbReference type="PROSITE-ProRule" id="PRU00335"/>
    </source>
</evidence>
<evidence type="ECO:0000256" key="1">
    <source>
        <dbReference type="ARBA" id="ARBA00023015"/>
    </source>
</evidence>
<dbReference type="GO" id="GO:0045892">
    <property type="term" value="P:negative regulation of DNA-templated transcription"/>
    <property type="evidence" value="ECO:0007669"/>
    <property type="project" value="InterPro"/>
</dbReference>
<dbReference type="Pfam" id="PF02909">
    <property type="entry name" value="TetR_C_1"/>
    <property type="match status" value="1"/>
</dbReference>
<evidence type="ECO:0000313" key="8">
    <source>
        <dbReference type="EMBL" id="VEH69003.1"/>
    </source>
</evidence>
<dbReference type="GO" id="GO:0000976">
    <property type="term" value="F:transcription cis-regulatory region binding"/>
    <property type="evidence" value="ECO:0007669"/>
    <property type="project" value="TreeGrafter"/>
</dbReference>
<sequence>MPDTTPPRWIALSWQLRESTPVTDGLSIARIVQAGIEIADEHGLGGLSLRKLGEHLGAGTMAAYRHMRSKEELIHLMVDVAFGQPPEGIIEATDWRTGVRLWAGGMAERYRQHSWLLDAPLVAMSMTPNRLLWLEHILRPLGETGLDIQHLLDAALFVDGHVRHVAYLRRELRARTSSSPQVMPPWLSALLDDDSFPMARRVFAAGLLEDGDEQDMEHGLDWIIAGIEANSPRPGENGGNRKGRGHGAAEARSGVV</sequence>
<evidence type="ECO:0000256" key="2">
    <source>
        <dbReference type="ARBA" id="ARBA00023125"/>
    </source>
</evidence>
<dbReference type="PANTHER" id="PTHR30055">
    <property type="entry name" value="HTH-TYPE TRANSCRIPTIONAL REGULATOR RUTR"/>
    <property type="match status" value="1"/>
</dbReference>
<keyword evidence="1" id="KW-0805">Transcription regulation</keyword>
<proteinExistence type="predicted"/>
<keyword evidence="3" id="KW-0804">Transcription</keyword>
<dbReference type="EMBL" id="CP072385">
    <property type="protein sequence ID" value="QUC10920.1"/>
    <property type="molecule type" value="Genomic_DNA"/>
</dbReference>
<dbReference type="Proteomes" id="UP000677180">
    <property type="component" value="Chromosome"/>
</dbReference>
<dbReference type="OrthoDB" id="3732465at2"/>
<dbReference type="InterPro" id="IPR004111">
    <property type="entry name" value="Repressor_TetR_C"/>
</dbReference>
<dbReference type="OMA" id="AWWEQGL"/>
<dbReference type="RefSeq" id="WP_014845403.1">
    <property type="nucleotide sequence ID" value="NZ_CAJZDL010000131.1"/>
</dbReference>
<dbReference type="GO" id="GO:0003700">
    <property type="term" value="F:DNA-binding transcription factor activity"/>
    <property type="evidence" value="ECO:0007669"/>
    <property type="project" value="TreeGrafter"/>
</dbReference>
<name>A0A3N4CX96_9ACTN</name>
<dbReference type="InterPro" id="IPR009057">
    <property type="entry name" value="Homeodomain-like_sf"/>
</dbReference>
<evidence type="ECO:0000256" key="3">
    <source>
        <dbReference type="ARBA" id="ARBA00023163"/>
    </source>
</evidence>
<reference evidence="8 9" key="1">
    <citation type="submission" date="2018-12" db="EMBL/GenBank/DDBJ databases">
        <authorList>
            <consortium name="Pathogen Informatics"/>
        </authorList>
    </citation>
    <scope>NUCLEOTIDE SEQUENCE [LARGE SCALE GENOMIC DNA]</scope>
    <source>
        <strain evidence="8 9">NCTC12967</strain>
    </source>
</reference>
<dbReference type="InterPro" id="IPR001647">
    <property type="entry name" value="HTH_TetR"/>
</dbReference>
<protein>
    <submittedName>
        <fullName evidence="7">TetR/AcrR family transcriptional regulator</fullName>
    </submittedName>
    <submittedName>
        <fullName evidence="8">Tetracyclin repressor, C-terminal all-alpha domain</fullName>
    </submittedName>
</protein>
<dbReference type="EMBL" id="LR134406">
    <property type="protein sequence ID" value="VEH69003.1"/>
    <property type="molecule type" value="Genomic_DNA"/>
</dbReference>
<dbReference type="PROSITE" id="PS50977">
    <property type="entry name" value="HTH_TETR_2"/>
    <property type="match status" value="1"/>
</dbReference>
<dbReference type="SUPFAM" id="SSF48498">
    <property type="entry name" value="Tetracyclin repressor-like, C-terminal domain"/>
    <property type="match status" value="1"/>
</dbReference>
<organism evidence="8 9">
    <name type="scientific">Arachnia propionica</name>
    <dbReference type="NCBI Taxonomy" id="1750"/>
    <lineage>
        <taxon>Bacteria</taxon>
        <taxon>Bacillati</taxon>
        <taxon>Actinomycetota</taxon>
        <taxon>Actinomycetes</taxon>
        <taxon>Propionibacteriales</taxon>
        <taxon>Propionibacteriaceae</taxon>
        <taxon>Arachnia</taxon>
    </lineage>
</organism>
<dbReference type="AlphaFoldDB" id="A0A3N4CX96"/>
<gene>
    <name evidence="7" type="ORF">J5A53_14355</name>
    <name evidence="8" type="ORF">NCTC12967_00267</name>
</gene>
<dbReference type="SUPFAM" id="SSF46689">
    <property type="entry name" value="Homeodomain-like"/>
    <property type="match status" value="1"/>
</dbReference>
<evidence type="ECO:0000256" key="5">
    <source>
        <dbReference type="SAM" id="MobiDB-lite"/>
    </source>
</evidence>
<feature type="domain" description="HTH tetR-type" evidence="6">
    <location>
        <begin position="25"/>
        <end position="85"/>
    </location>
</feature>
<accession>A0A3N4CX96</accession>
<dbReference type="Proteomes" id="UP000273044">
    <property type="component" value="Chromosome"/>
</dbReference>
<reference evidence="7" key="2">
    <citation type="submission" date="2021-03" db="EMBL/GenBank/DDBJ databases">
        <title>Human Oral Microbial Genomes.</title>
        <authorList>
            <person name="Johnston C.D."/>
            <person name="Chen T."/>
            <person name="Dewhirst F.E."/>
        </authorList>
    </citation>
    <scope>NUCLEOTIDE SEQUENCE</scope>
    <source>
        <strain evidence="7">F0714</strain>
    </source>
</reference>
<feature type="DNA-binding region" description="H-T-H motif" evidence="4">
    <location>
        <begin position="48"/>
        <end position="67"/>
    </location>
</feature>
<dbReference type="PANTHER" id="PTHR30055:SF151">
    <property type="entry name" value="TRANSCRIPTIONAL REGULATORY PROTEIN"/>
    <property type="match status" value="1"/>
</dbReference>
<dbReference type="Gene3D" id="1.10.357.10">
    <property type="entry name" value="Tetracycline Repressor, domain 2"/>
    <property type="match status" value="1"/>
</dbReference>